<dbReference type="GO" id="GO:0016020">
    <property type="term" value="C:membrane"/>
    <property type="evidence" value="ECO:0007669"/>
    <property type="project" value="UniProtKB-SubCell"/>
</dbReference>
<dbReference type="Pfam" id="PF17123">
    <property type="entry name" value="zf-RING_11"/>
    <property type="match status" value="1"/>
</dbReference>
<dbReference type="Gene3D" id="3.30.40.10">
    <property type="entry name" value="Zinc/RING finger domain, C3HC4 (zinc finger)"/>
    <property type="match status" value="1"/>
</dbReference>
<protein>
    <submittedName>
        <fullName evidence="10">E3 ubiquitin-protein ligase</fullName>
    </submittedName>
</protein>
<dbReference type="GO" id="GO:0008270">
    <property type="term" value="F:zinc ion binding"/>
    <property type="evidence" value="ECO:0007669"/>
    <property type="project" value="UniProtKB-KW"/>
</dbReference>
<dbReference type="PANTHER" id="PTHR46539">
    <property type="entry name" value="E3 UBIQUITIN-PROTEIN LIGASE ATL42"/>
    <property type="match status" value="1"/>
</dbReference>
<dbReference type="InterPro" id="IPR013083">
    <property type="entry name" value="Znf_RING/FYVE/PHD"/>
</dbReference>
<feature type="domain" description="RING-type" evidence="9">
    <location>
        <begin position="70"/>
        <end position="96"/>
    </location>
</feature>
<evidence type="ECO:0000256" key="5">
    <source>
        <dbReference type="ARBA" id="ARBA00022833"/>
    </source>
</evidence>
<keyword evidence="3" id="KW-0479">Metal-binding</keyword>
<evidence type="ECO:0000256" key="8">
    <source>
        <dbReference type="SAM" id="SignalP"/>
    </source>
</evidence>
<keyword evidence="6" id="KW-1133">Transmembrane helix</keyword>
<feature type="chain" id="PRO_5043026395" evidence="8">
    <location>
        <begin position="18"/>
        <end position="353"/>
    </location>
</feature>
<evidence type="ECO:0000256" key="3">
    <source>
        <dbReference type="ARBA" id="ARBA00022723"/>
    </source>
</evidence>
<gene>
    <name evidence="10" type="ORF">Cni_G28693</name>
</gene>
<keyword evidence="4" id="KW-0863">Zinc-finger</keyword>
<keyword evidence="7" id="KW-0472">Membrane</keyword>
<keyword evidence="11" id="KW-1185">Reference proteome</keyword>
<keyword evidence="8" id="KW-0732">Signal</keyword>
<accession>A0AAQ3QSJ7</accession>
<evidence type="ECO:0000313" key="11">
    <source>
        <dbReference type="Proteomes" id="UP001327560"/>
    </source>
</evidence>
<evidence type="ECO:0000256" key="1">
    <source>
        <dbReference type="ARBA" id="ARBA00004370"/>
    </source>
</evidence>
<sequence length="353" mass="39526">MFSLTFLLLAYAKFCHSAAVELFSVDPAGPGGNGRLLLPEHRFYGIGKAAIESLPSFRFASLRGAGGNLECAVCLSKFDNADVLRLLPKCKHEFHVDRWLEAHSTCPLYHRRVDAEDAALFKLPTTNSWFLFPYSRHDDADGSPDLELFVEREPFSLDDGRGSSRFNIGSSFRKMIRTTNQSDEEEFRAMEEGGNGVGGAQPPPLHKFKHKIIVSDVVFNRRWSDVNSSDLLTLSTDMLSIVSSKRFMKSKPNPELAGVAKAGENLEGKNNNNIKSNEKILKIKSEMEKKMLLENKARQITQTKSVTNFASSSVECAAITDDSRALISCPGERFMSEIVSIQKYRRYRCVCHD</sequence>
<feature type="signal peptide" evidence="8">
    <location>
        <begin position="1"/>
        <end position="17"/>
    </location>
</feature>
<evidence type="ECO:0000256" key="6">
    <source>
        <dbReference type="ARBA" id="ARBA00022989"/>
    </source>
</evidence>
<keyword evidence="5" id="KW-0862">Zinc</keyword>
<comment type="subcellular location">
    <subcellularLocation>
        <location evidence="1">Membrane</location>
    </subcellularLocation>
</comment>
<organism evidence="10 11">
    <name type="scientific">Canna indica</name>
    <name type="common">Indian-shot</name>
    <dbReference type="NCBI Taxonomy" id="4628"/>
    <lineage>
        <taxon>Eukaryota</taxon>
        <taxon>Viridiplantae</taxon>
        <taxon>Streptophyta</taxon>
        <taxon>Embryophyta</taxon>
        <taxon>Tracheophyta</taxon>
        <taxon>Spermatophyta</taxon>
        <taxon>Magnoliopsida</taxon>
        <taxon>Liliopsida</taxon>
        <taxon>Zingiberales</taxon>
        <taxon>Cannaceae</taxon>
        <taxon>Canna</taxon>
    </lineage>
</organism>
<evidence type="ECO:0000256" key="7">
    <source>
        <dbReference type="ARBA" id="ARBA00023136"/>
    </source>
</evidence>
<dbReference type="PANTHER" id="PTHR46539:SF1">
    <property type="entry name" value="E3 UBIQUITIN-PROTEIN LIGASE ATL42"/>
    <property type="match status" value="1"/>
</dbReference>
<dbReference type="SUPFAM" id="SSF57850">
    <property type="entry name" value="RING/U-box"/>
    <property type="match status" value="1"/>
</dbReference>
<dbReference type="InterPro" id="IPR001841">
    <property type="entry name" value="Znf_RING"/>
</dbReference>
<name>A0AAQ3QSJ7_9LILI</name>
<dbReference type="AlphaFoldDB" id="A0AAQ3QSJ7"/>
<dbReference type="Proteomes" id="UP001327560">
    <property type="component" value="Chromosome 9"/>
</dbReference>
<evidence type="ECO:0000256" key="4">
    <source>
        <dbReference type="ARBA" id="ARBA00022771"/>
    </source>
</evidence>
<proteinExistence type="predicted"/>
<evidence type="ECO:0000313" key="10">
    <source>
        <dbReference type="EMBL" id="WOL19891.1"/>
    </source>
</evidence>
<keyword evidence="2" id="KW-0812">Transmembrane</keyword>
<evidence type="ECO:0000259" key="9">
    <source>
        <dbReference type="Pfam" id="PF17123"/>
    </source>
</evidence>
<evidence type="ECO:0000256" key="2">
    <source>
        <dbReference type="ARBA" id="ARBA00022692"/>
    </source>
</evidence>
<dbReference type="EMBL" id="CP136898">
    <property type="protein sequence ID" value="WOL19891.1"/>
    <property type="molecule type" value="Genomic_DNA"/>
</dbReference>
<reference evidence="10 11" key="1">
    <citation type="submission" date="2023-10" db="EMBL/GenBank/DDBJ databases">
        <title>Chromosome-scale genome assembly provides insights into flower coloration mechanisms of Canna indica.</title>
        <authorList>
            <person name="Li C."/>
        </authorList>
    </citation>
    <scope>NUCLEOTIDE SEQUENCE [LARGE SCALE GENOMIC DNA]</scope>
    <source>
        <tissue evidence="10">Flower</tissue>
    </source>
</reference>